<dbReference type="AlphaFoldDB" id="A0A7J7YJE3"/>
<name>A0A7J7YJE3_RHIFE</name>
<proteinExistence type="predicted"/>
<sequence length="111" mass="12134">MRIPSLSTVLLPLHHGGPLGQSPFAEQEKVALQHPLPLDQLPSLLAPHQATLHAHQALLEPLAIPGPLTHQELPNRPSWCPVRRKSPSYVLLRNLPLLPSSSGLLTNHCQT</sequence>
<evidence type="ECO:0000313" key="1">
    <source>
        <dbReference type="EMBL" id="KAF6361776.1"/>
    </source>
</evidence>
<protein>
    <submittedName>
        <fullName evidence="1">Microtubule associated protein 2</fullName>
    </submittedName>
</protein>
<dbReference type="Proteomes" id="UP000585614">
    <property type="component" value="Unassembled WGS sequence"/>
</dbReference>
<gene>
    <name evidence="1" type="ORF">mRhiFer1_010651</name>
</gene>
<accession>A0A7J7YJE3</accession>
<evidence type="ECO:0000313" key="2">
    <source>
        <dbReference type="Proteomes" id="UP000585614"/>
    </source>
</evidence>
<dbReference type="EMBL" id="JACAGC010000006">
    <property type="protein sequence ID" value="KAF6361776.1"/>
    <property type="molecule type" value="Genomic_DNA"/>
</dbReference>
<comment type="caution">
    <text evidence="1">The sequence shown here is derived from an EMBL/GenBank/DDBJ whole genome shotgun (WGS) entry which is preliminary data.</text>
</comment>
<reference evidence="1 2" key="1">
    <citation type="journal article" date="2020" name="Nature">
        <title>Six reference-quality genomes reveal evolution of bat adaptations.</title>
        <authorList>
            <person name="Jebb D."/>
            <person name="Huang Z."/>
            <person name="Pippel M."/>
            <person name="Hughes G.M."/>
            <person name="Lavrichenko K."/>
            <person name="Devanna P."/>
            <person name="Winkler S."/>
            <person name="Jermiin L.S."/>
            <person name="Skirmuntt E.C."/>
            <person name="Katzourakis A."/>
            <person name="Burkitt-Gray L."/>
            <person name="Ray D.A."/>
            <person name="Sullivan K.A.M."/>
            <person name="Roscito J.G."/>
            <person name="Kirilenko B.M."/>
            <person name="Davalos L.M."/>
            <person name="Corthals A.P."/>
            <person name="Power M.L."/>
            <person name="Jones G."/>
            <person name="Ransome R.D."/>
            <person name="Dechmann D.K.N."/>
            <person name="Locatelli A.G."/>
            <person name="Puechmaille S.J."/>
            <person name="Fedrigo O."/>
            <person name="Jarvis E.D."/>
            <person name="Hiller M."/>
            <person name="Vernes S.C."/>
            <person name="Myers E.W."/>
            <person name="Teeling E.C."/>
        </authorList>
    </citation>
    <scope>NUCLEOTIDE SEQUENCE [LARGE SCALE GENOMIC DNA]</scope>
    <source>
        <strain evidence="1">MRhiFer1</strain>
        <tissue evidence="1">Lung</tissue>
    </source>
</reference>
<organism evidence="1 2">
    <name type="scientific">Rhinolophus ferrumequinum</name>
    <name type="common">Greater horseshoe bat</name>
    <dbReference type="NCBI Taxonomy" id="59479"/>
    <lineage>
        <taxon>Eukaryota</taxon>
        <taxon>Metazoa</taxon>
        <taxon>Chordata</taxon>
        <taxon>Craniata</taxon>
        <taxon>Vertebrata</taxon>
        <taxon>Euteleostomi</taxon>
        <taxon>Mammalia</taxon>
        <taxon>Eutheria</taxon>
        <taxon>Laurasiatheria</taxon>
        <taxon>Chiroptera</taxon>
        <taxon>Yinpterochiroptera</taxon>
        <taxon>Rhinolophoidea</taxon>
        <taxon>Rhinolophidae</taxon>
        <taxon>Rhinolophinae</taxon>
        <taxon>Rhinolophus</taxon>
    </lineage>
</organism>